<keyword evidence="3" id="KW-1185">Reference proteome</keyword>
<comment type="caution">
    <text evidence="2">The sequence shown here is derived from an EMBL/GenBank/DDBJ whole genome shotgun (WGS) entry which is preliminary data.</text>
</comment>
<accession>A0A397RZT7</accession>
<dbReference type="EMBL" id="QXEV01000019">
    <property type="protein sequence ID" value="RIA75444.1"/>
    <property type="molecule type" value="Genomic_DNA"/>
</dbReference>
<dbReference type="Proteomes" id="UP000266506">
    <property type="component" value="Unassembled WGS sequence"/>
</dbReference>
<name>A0A397RZT7_9MOLU</name>
<dbReference type="InterPro" id="IPR041468">
    <property type="entry name" value="HTH_ParB/Spo0J"/>
</dbReference>
<dbReference type="InParanoid" id="A0A397RZT7"/>
<protein>
    <recommendedName>
        <fullName evidence="1">ParB/Spo0J HTH domain-containing protein</fullName>
    </recommendedName>
</protein>
<evidence type="ECO:0000259" key="1">
    <source>
        <dbReference type="Pfam" id="PF17762"/>
    </source>
</evidence>
<dbReference type="OrthoDB" id="3193769at2"/>
<proteinExistence type="predicted"/>
<evidence type="ECO:0000313" key="3">
    <source>
        <dbReference type="Proteomes" id="UP000266506"/>
    </source>
</evidence>
<evidence type="ECO:0000313" key="2">
    <source>
        <dbReference type="EMBL" id="RIA75444.1"/>
    </source>
</evidence>
<dbReference type="AlphaFoldDB" id="A0A397RZT7"/>
<organism evidence="2 3">
    <name type="scientific">Anaeroplasma bactoclasticum</name>
    <dbReference type="NCBI Taxonomy" id="2088"/>
    <lineage>
        <taxon>Bacteria</taxon>
        <taxon>Bacillati</taxon>
        <taxon>Mycoplasmatota</taxon>
        <taxon>Mollicutes</taxon>
        <taxon>Anaeroplasmatales</taxon>
        <taxon>Anaeroplasmataceae</taxon>
        <taxon>Anaeroplasma</taxon>
    </lineage>
</organism>
<feature type="domain" description="ParB/Spo0J HTH" evidence="1">
    <location>
        <begin position="15"/>
        <end position="46"/>
    </location>
</feature>
<gene>
    <name evidence="2" type="ORF">EI71_01479</name>
</gene>
<sequence>MARSLEMNFIREILSLNEKLSLSQKETAKAVGKSRDAVSNVLKMAKALDITYSKAIEMKDDELKNLIYPNSNPYRDIPEPDMEWIDHEMKTHKNMTMMILHQEYLEKYPDGLKYTLIPISKFFSYQIS</sequence>
<reference evidence="2 3" key="1">
    <citation type="submission" date="2018-08" db="EMBL/GenBank/DDBJ databases">
        <title>Genomic Encyclopedia of Archaeal and Bacterial Type Strains, Phase II (KMG-II): from individual species to whole genera.</title>
        <authorList>
            <person name="Goeker M."/>
        </authorList>
    </citation>
    <scope>NUCLEOTIDE SEQUENCE [LARGE SCALE GENOMIC DNA]</scope>
    <source>
        <strain evidence="2 3">ATCC 27112</strain>
    </source>
</reference>
<dbReference type="Pfam" id="PF17762">
    <property type="entry name" value="HTH_ParB"/>
    <property type="match status" value="1"/>
</dbReference>